<proteinExistence type="predicted"/>
<organism evidence="5 6">
    <name type="scientific">Massilia horti</name>
    <dbReference type="NCBI Taxonomy" id="2562153"/>
    <lineage>
        <taxon>Bacteria</taxon>
        <taxon>Pseudomonadati</taxon>
        <taxon>Pseudomonadota</taxon>
        <taxon>Betaproteobacteria</taxon>
        <taxon>Burkholderiales</taxon>
        <taxon>Oxalobacteraceae</taxon>
        <taxon>Telluria group</taxon>
        <taxon>Massilia</taxon>
    </lineage>
</organism>
<dbReference type="OrthoDB" id="2530535at2"/>
<evidence type="ECO:0000259" key="4">
    <source>
        <dbReference type="PROSITE" id="PS50949"/>
    </source>
</evidence>
<dbReference type="InterPro" id="IPR050679">
    <property type="entry name" value="Bact_HTH_transcr_reg"/>
</dbReference>
<reference evidence="5 6" key="1">
    <citation type="submission" date="2019-03" db="EMBL/GenBank/DDBJ databases">
        <title>Draft genome of Massilia hortus sp. nov., a novel bacterial species of the Oxalobacteraceae family.</title>
        <authorList>
            <person name="Peta V."/>
            <person name="Raths R."/>
            <person name="Bucking H."/>
        </authorList>
    </citation>
    <scope>NUCLEOTIDE SEQUENCE [LARGE SCALE GENOMIC DNA]</scope>
    <source>
        <strain evidence="5 6">ONC3</strain>
    </source>
</reference>
<dbReference type="SMART" id="SM00866">
    <property type="entry name" value="UTRA"/>
    <property type="match status" value="1"/>
</dbReference>
<dbReference type="GO" id="GO:0045892">
    <property type="term" value="P:negative regulation of DNA-templated transcription"/>
    <property type="evidence" value="ECO:0007669"/>
    <property type="project" value="TreeGrafter"/>
</dbReference>
<dbReference type="InterPro" id="IPR036388">
    <property type="entry name" value="WH-like_DNA-bd_sf"/>
</dbReference>
<evidence type="ECO:0000313" key="6">
    <source>
        <dbReference type="Proteomes" id="UP000297258"/>
    </source>
</evidence>
<evidence type="ECO:0000256" key="3">
    <source>
        <dbReference type="ARBA" id="ARBA00023163"/>
    </source>
</evidence>
<gene>
    <name evidence="5" type="ORF">E4O92_15325</name>
</gene>
<dbReference type="InterPro" id="IPR000524">
    <property type="entry name" value="Tscrpt_reg_HTH_GntR"/>
</dbReference>
<dbReference type="Pfam" id="PF00392">
    <property type="entry name" value="GntR"/>
    <property type="match status" value="1"/>
</dbReference>
<dbReference type="Gene3D" id="3.40.1410.10">
    <property type="entry name" value="Chorismate lyase-like"/>
    <property type="match status" value="1"/>
</dbReference>
<sequence>METLFRSDVALGLPLYREVKHKLMEALRDGEWKPGETIPAEKRLCERFGVSVGTLRKAVDELTAENILIRHQGRGTFVASHSQDRYMFGFFHICPKVGHKEYPTVEFISLEKEKADGDSARRLGIGKGTRVVRIINRLSLGGKAAIIDDILLPERYFGGMTADQVRERHTTLYQLYQDEFGVAVLRTEERLEACGANEQIAGLLGIDEGTPLLHIVRRAMTFRDEVVELRHSYVITSDYEYYAGEEAMRVGE</sequence>
<dbReference type="SMART" id="SM00345">
    <property type="entry name" value="HTH_GNTR"/>
    <property type="match status" value="1"/>
</dbReference>
<dbReference type="EMBL" id="SPUM01000105">
    <property type="protein sequence ID" value="TFW30870.1"/>
    <property type="molecule type" value="Genomic_DNA"/>
</dbReference>
<dbReference type="GO" id="GO:0003700">
    <property type="term" value="F:DNA-binding transcription factor activity"/>
    <property type="evidence" value="ECO:0007669"/>
    <property type="project" value="InterPro"/>
</dbReference>
<accession>A0A4Y9SZ81</accession>
<dbReference type="InterPro" id="IPR036390">
    <property type="entry name" value="WH_DNA-bd_sf"/>
</dbReference>
<keyword evidence="1" id="KW-0805">Transcription regulation</keyword>
<keyword evidence="2" id="KW-0238">DNA-binding</keyword>
<dbReference type="GO" id="GO:0003677">
    <property type="term" value="F:DNA binding"/>
    <property type="evidence" value="ECO:0007669"/>
    <property type="project" value="UniProtKB-KW"/>
</dbReference>
<dbReference type="AlphaFoldDB" id="A0A4Y9SZ81"/>
<comment type="caution">
    <text evidence="5">The sequence shown here is derived from an EMBL/GenBank/DDBJ whole genome shotgun (WGS) entry which is preliminary data.</text>
</comment>
<dbReference type="InterPro" id="IPR028978">
    <property type="entry name" value="Chorismate_lyase_/UTRA_dom_sf"/>
</dbReference>
<keyword evidence="3" id="KW-0804">Transcription</keyword>
<dbReference type="Gene3D" id="1.10.10.10">
    <property type="entry name" value="Winged helix-like DNA-binding domain superfamily/Winged helix DNA-binding domain"/>
    <property type="match status" value="1"/>
</dbReference>
<feature type="domain" description="HTH gntR-type" evidence="4">
    <location>
        <begin position="13"/>
        <end position="81"/>
    </location>
</feature>
<name>A0A4Y9SZ81_9BURK</name>
<dbReference type="CDD" id="cd07377">
    <property type="entry name" value="WHTH_GntR"/>
    <property type="match status" value="1"/>
</dbReference>
<evidence type="ECO:0000256" key="2">
    <source>
        <dbReference type="ARBA" id="ARBA00023125"/>
    </source>
</evidence>
<dbReference type="RefSeq" id="WP_135190607.1">
    <property type="nucleotide sequence ID" value="NZ_SPUM01000105.1"/>
</dbReference>
<dbReference type="PANTHER" id="PTHR44846:SF1">
    <property type="entry name" value="MANNOSYL-D-GLYCERATE TRANSPORT_METABOLISM SYSTEM REPRESSOR MNGR-RELATED"/>
    <property type="match status" value="1"/>
</dbReference>
<dbReference type="Proteomes" id="UP000297258">
    <property type="component" value="Unassembled WGS sequence"/>
</dbReference>
<dbReference type="PANTHER" id="PTHR44846">
    <property type="entry name" value="MANNOSYL-D-GLYCERATE TRANSPORT/METABOLISM SYSTEM REPRESSOR MNGR-RELATED"/>
    <property type="match status" value="1"/>
</dbReference>
<dbReference type="SUPFAM" id="SSF64288">
    <property type="entry name" value="Chorismate lyase-like"/>
    <property type="match status" value="1"/>
</dbReference>
<evidence type="ECO:0000313" key="5">
    <source>
        <dbReference type="EMBL" id="TFW30870.1"/>
    </source>
</evidence>
<dbReference type="Pfam" id="PF07702">
    <property type="entry name" value="UTRA"/>
    <property type="match status" value="1"/>
</dbReference>
<dbReference type="PROSITE" id="PS50949">
    <property type="entry name" value="HTH_GNTR"/>
    <property type="match status" value="1"/>
</dbReference>
<keyword evidence="6" id="KW-1185">Reference proteome</keyword>
<evidence type="ECO:0000256" key="1">
    <source>
        <dbReference type="ARBA" id="ARBA00023015"/>
    </source>
</evidence>
<dbReference type="SUPFAM" id="SSF46785">
    <property type="entry name" value="Winged helix' DNA-binding domain"/>
    <property type="match status" value="1"/>
</dbReference>
<dbReference type="InterPro" id="IPR011663">
    <property type="entry name" value="UTRA"/>
</dbReference>
<protein>
    <submittedName>
        <fullName evidence="5">GntR family transcriptional regulator</fullName>
    </submittedName>
</protein>